<reference evidence="2" key="2">
    <citation type="submission" date="2025-08" db="UniProtKB">
        <authorList>
            <consortium name="Ensembl"/>
        </authorList>
    </citation>
    <scope>IDENTIFICATION</scope>
</reference>
<feature type="signal peptide" evidence="1">
    <location>
        <begin position="1"/>
        <end position="28"/>
    </location>
</feature>
<evidence type="ECO:0000256" key="1">
    <source>
        <dbReference type="SAM" id="SignalP"/>
    </source>
</evidence>
<evidence type="ECO:0000313" key="2">
    <source>
        <dbReference type="Ensembl" id="ENSHHUP00000042066.1"/>
    </source>
</evidence>
<name>A0A4W5MSM4_9TELE</name>
<accession>A0A4W5MSM4</accession>
<reference evidence="3" key="1">
    <citation type="submission" date="2018-06" db="EMBL/GenBank/DDBJ databases">
        <title>Genome assembly of Danube salmon.</title>
        <authorList>
            <person name="Macqueen D.J."/>
            <person name="Gundappa M.K."/>
        </authorList>
    </citation>
    <scope>NUCLEOTIDE SEQUENCE [LARGE SCALE GENOMIC DNA]</scope>
</reference>
<evidence type="ECO:0000313" key="3">
    <source>
        <dbReference type="Proteomes" id="UP000314982"/>
    </source>
</evidence>
<keyword evidence="1" id="KW-0732">Signal</keyword>
<keyword evidence="3" id="KW-1185">Reference proteome</keyword>
<dbReference type="AlphaFoldDB" id="A0A4W5MSM4"/>
<dbReference type="STRING" id="62062.ENSHHUP00000042066"/>
<feature type="chain" id="PRO_5021350886" evidence="1">
    <location>
        <begin position="29"/>
        <end position="170"/>
    </location>
</feature>
<protein>
    <submittedName>
        <fullName evidence="2">Uncharacterized protein</fullName>
    </submittedName>
</protein>
<sequence length="170" mass="18742">MDTNSLAVLKLLLVGILVNSWMTRGSSATENINVESIPRRPSVALCNETQLLWEMEVCGEGFKREMAYVDPQNWCNLTHFISQENGTAEEAWTNCRTSTETECQAWCRPLLMNINTGTSSTAGLGTLSSAGLVCFLTNRCSSKVVSACWSGPKWSFANAMRIYGLCNLVE</sequence>
<dbReference type="Ensembl" id="ENSHHUT00000043668.1">
    <property type="protein sequence ID" value="ENSHHUP00000042066.1"/>
    <property type="gene ID" value="ENSHHUG00000025957.1"/>
</dbReference>
<reference evidence="2" key="3">
    <citation type="submission" date="2025-09" db="UniProtKB">
        <authorList>
            <consortium name="Ensembl"/>
        </authorList>
    </citation>
    <scope>IDENTIFICATION</scope>
</reference>
<organism evidence="2 3">
    <name type="scientific">Hucho hucho</name>
    <name type="common">huchen</name>
    <dbReference type="NCBI Taxonomy" id="62062"/>
    <lineage>
        <taxon>Eukaryota</taxon>
        <taxon>Metazoa</taxon>
        <taxon>Chordata</taxon>
        <taxon>Craniata</taxon>
        <taxon>Vertebrata</taxon>
        <taxon>Euteleostomi</taxon>
        <taxon>Actinopterygii</taxon>
        <taxon>Neopterygii</taxon>
        <taxon>Teleostei</taxon>
        <taxon>Protacanthopterygii</taxon>
        <taxon>Salmoniformes</taxon>
        <taxon>Salmonidae</taxon>
        <taxon>Salmoninae</taxon>
        <taxon>Hucho</taxon>
    </lineage>
</organism>
<proteinExistence type="predicted"/>
<dbReference type="Proteomes" id="UP000314982">
    <property type="component" value="Unassembled WGS sequence"/>
</dbReference>